<dbReference type="RefSeq" id="WP_134357588.1">
    <property type="nucleotide sequence ID" value="NZ_CP038033.1"/>
</dbReference>
<keyword evidence="1" id="KW-0808">Transferase</keyword>
<dbReference type="SUPFAM" id="SSF52540">
    <property type="entry name" value="P-loop containing nucleoside triphosphate hydrolases"/>
    <property type="match status" value="1"/>
</dbReference>
<evidence type="ECO:0000256" key="2">
    <source>
        <dbReference type="ARBA" id="ARBA00023180"/>
    </source>
</evidence>
<sequence>MLPNFFVVGAQKSGTTSLHHYLHEHPEIYLPFQKESKFFVHERLFNKGVGYYEKEYFSDWNQELAVGEIDPEYMYIEQALERIIEHFDPSNLKFIFIFRNPVERAFSHYLMTYRRGLEPLTFEEAISVEASRISQGIMPNIHYSYISRGFYLRQVEKFLMHIDKSQMLFLLTEDLRESTLDCLKTTFNFLGVSQNFLPQNINEEFHKATIPRSMTLLHRIQGNGLEKKIIRLCIPKKLRHKLRKKLLEVNQTNQHKMSLSNQMYQQISEIFLEENNQLSRFINRDLSHWNHNNG</sequence>
<reference evidence="4 5" key="1">
    <citation type="submission" date="2019-03" db="EMBL/GenBank/DDBJ databases">
        <title>The genome sequence of Nitrosococcus wardiae strain D1FHST reveals the archetypal metabolic capacity of ammonia-oxidizing Gammaproteobacteria.</title>
        <authorList>
            <person name="Wang L."/>
            <person name="Lim C.K."/>
            <person name="Hanson T.E."/>
            <person name="Dang H."/>
            <person name="Klotz M.G."/>
        </authorList>
    </citation>
    <scope>NUCLEOTIDE SEQUENCE [LARGE SCALE GENOMIC DNA]</scope>
    <source>
        <strain evidence="4 5">D1FHS</strain>
    </source>
</reference>
<proteinExistence type="predicted"/>
<dbReference type="Gene3D" id="3.40.50.300">
    <property type="entry name" value="P-loop containing nucleotide triphosphate hydrolases"/>
    <property type="match status" value="1"/>
</dbReference>
<dbReference type="OrthoDB" id="5767183at2"/>
<gene>
    <name evidence="4" type="ORF">E3U44_07590</name>
</gene>
<protein>
    <recommendedName>
        <fullName evidence="3">Sulfotransferase domain-containing protein</fullName>
    </recommendedName>
</protein>
<keyword evidence="2" id="KW-0325">Glycoprotein</keyword>
<dbReference type="KEGG" id="nwr:E3U44_07590"/>
<dbReference type="InterPro" id="IPR027417">
    <property type="entry name" value="P-loop_NTPase"/>
</dbReference>
<dbReference type="EMBL" id="CP038033">
    <property type="protein sequence ID" value="QBQ54388.1"/>
    <property type="molecule type" value="Genomic_DNA"/>
</dbReference>
<accession>A0A4P7BWE1</accession>
<dbReference type="InterPro" id="IPR000863">
    <property type="entry name" value="Sulfotransferase_dom"/>
</dbReference>
<organism evidence="4 5">
    <name type="scientific">Nitrosococcus wardiae</name>
    <dbReference type="NCBI Taxonomy" id="1814290"/>
    <lineage>
        <taxon>Bacteria</taxon>
        <taxon>Pseudomonadati</taxon>
        <taxon>Pseudomonadota</taxon>
        <taxon>Gammaproteobacteria</taxon>
        <taxon>Chromatiales</taxon>
        <taxon>Chromatiaceae</taxon>
        <taxon>Nitrosococcus</taxon>
    </lineage>
</organism>
<keyword evidence="5" id="KW-1185">Reference proteome</keyword>
<dbReference type="PANTHER" id="PTHR10605:SF56">
    <property type="entry name" value="BIFUNCTIONAL HEPARAN SULFATE N-DEACETYLASE_N-SULFOTRANSFERASE"/>
    <property type="match status" value="1"/>
</dbReference>
<dbReference type="PANTHER" id="PTHR10605">
    <property type="entry name" value="HEPARAN SULFATE SULFOTRANSFERASE"/>
    <property type="match status" value="1"/>
</dbReference>
<name>A0A4P7BWE1_9GAMM</name>
<evidence type="ECO:0000256" key="1">
    <source>
        <dbReference type="ARBA" id="ARBA00022679"/>
    </source>
</evidence>
<feature type="domain" description="Sulfotransferase" evidence="3">
    <location>
        <begin position="3"/>
        <end position="203"/>
    </location>
</feature>
<evidence type="ECO:0000313" key="5">
    <source>
        <dbReference type="Proteomes" id="UP000294325"/>
    </source>
</evidence>
<dbReference type="Proteomes" id="UP000294325">
    <property type="component" value="Chromosome"/>
</dbReference>
<dbReference type="GO" id="GO:0008146">
    <property type="term" value="F:sulfotransferase activity"/>
    <property type="evidence" value="ECO:0007669"/>
    <property type="project" value="InterPro"/>
</dbReference>
<dbReference type="AlphaFoldDB" id="A0A4P7BWE1"/>
<dbReference type="InterPro" id="IPR037359">
    <property type="entry name" value="NST/OST"/>
</dbReference>
<dbReference type="Pfam" id="PF00685">
    <property type="entry name" value="Sulfotransfer_1"/>
    <property type="match status" value="1"/>
</dbReference>
<evidence type="ECO:0000259" key="3">
    <source>
        <dbReference type="Pfam" id="PF00685"/>
    </source>
</evidence>
<evidence type="ECO:0000313" key="4">
    <source>
        <dbReference type="EMBL" id="QBQ54388.1"/>
    </source>
</evidence>